<evidence type="ECO:0000313" key="1">
    <source>
        <dbReference type="EMBL" id="QLI60721.1"/>
    </source>
</evidence>
<accession>A0A7D5UL41</accession>
<proteinExistence type="predicted"/>
<reference evidence="1 2" key="1">
    <citation type="submission" date="2019-10" db="EMBL/GenBank/DDBJ databases">
        <authorList>
            <person name="Kayansamruaj P."/>
        </authorList>
    </citation>
    <scope>NUCLEOTIDE SEQUENCE [LARGE SCALE GENOMIC DNA]</scope>
    <source>
        <strain evidence="1">SDDV_Thai_2019</strain>
    </source>
</reference>
<protein>
    <submittedName>
        <fullName evidence="1">Uncharacterized protein</fullName>
    </submittedName>
</protein>
<dbReference type="EMBL" id="MN562489">
    <property type="protein sequence ID" value="QLI60721.1"/>
    <property type="molecule type" value="Genomic_DNA"/>
</dbReference>
<name>A0A7D5UL41_9VIRU</name>
<organism evidence="1 2">
    <name type="scientific">Scale drop disease virus</name>
    <dbReference type="NCBI Taxonomy" id="1697349"/>
    <lineage>
        <taxon>Viruses</taxon>
        <taxon>Varidnaviria</taxon>
        <taxon>Bamfordvirae</taxon>
        <taxon>Nucleocytoviricota</taxon>
        <taxon>Megaviricetes</taxon>
        <taxon>Pimascovirales</taxon>
        <taxon>Pimascovirales incertae sedis</taxon>
        <taxon>Iridoviridae</taxon>
        <taxon>Alphairidovirinae</taxon>
        <taxon>Megalocytivirus</taxon>
        <taxon>Megalocytivirus lates1</taxon>
    </lineage>
</organism>
<sequence length="257" mass="29618">MTETSWRIVATNYQQFIHSGYYWGLMEPGRIEQVLGQNQPGTALLASTSNLSYPMLFNIFYLSEDQTLSKVNIGITHNYFFEIQSSDNRNFRLGSTYTIDKMLRSIKAQFQLLQVQINPILDGIYDRVAKNFFEMHTYLEDNSLYSLTDEDVLHTELDSTSKGALISITANDNPHTLAKILVSGWRSYYLKYINNQFTIRNIKADTAVDALQQFLESRQLTLHKSFSLQRLAFRALPSTLEVPTPVYRKLGFGDDYM</sequence>
<dbReference type="Proteomes" id="UP000510602">
    <property type="component" value="Segment"/>
</dbReference>
<evidence type="ECO:0000313" key="2">
    <source>
        <dbReference type="Proteomes" id="UP000510602"/>
    </source>
</evidence>